<reference evidence="1" key="1">
    <citation type="submission" date="2022-04" db="EMBL/GenBank/DDBJ databases">
        <title>Chromosome-scale genome assembly of Holotrichia oblita Faldermann.</title>
        <authorList>
            <person name="Rongchong L."/>
        </authorList>
    </citation>
    <scope>NUCLEOTIDE SEQUENCE</scope>
    <source>
        <strain evidence="1">81SQS9</strain>
    </source>
</reference>
<organism evidence="1 2">
    <name type="scientific">Holotrichia oblita</name>
    <name type="common">Chafer beetle</name>
    <dbReference type="NCBI Taxonomy" id="644536"/>
    <lineage>
        <taxon>Eukaryota</taxon>
        <taxon>Metazoa</taxon>
        <taxon>Ecdysozoa</taxon>
        <taxon>Arthropoda</taxon>
        <taxon>Hexapoda</taxon>
        <taxon>Insecta</taxon>
        <taxon>Pterygota</taxon>
        <taxon>Neoptera</taxon>
        <taxon>Endopterygota</taxon>
        <taxon>Coleoptera</taxon>
        <taxon>Polyphaga</taxon>
        <taxon>Scarabaeiformia</taxon>
        <taxon>Scarabaeidae</taxon>
        <taxon>Melolonthinae</taxon>
        <taxon>Holotrichia</taxon>
    </lineage>
</organism>
<sequence>MRLILLLYVISGYKVLGNRQHTCDITSCEVYEILHNELNNQTCRSDVVKLERKIRSLDQPVWIVSNSNDRWMDCTRGPCKCKPEIKSITCWNTNLKVIPHQQILPIDIHTINLHNLRYLNLKKNKVEYISSGAFNNLKNLEVLDLTANRIQALTSTDFMNLNSLKELWLDQNYISEIPEDVFTDLANLQALMLQSNNLAELTENTFAGLTNLTSLLINKNMVEVIHPNIFMYTPNLQKLSIDSNQLHFLPEKSLDVLDNLIYIMLAKNPWHCDCSILYLALWISENQNKVWDIQPSCRGPGNLGGLYLKDMTFNNLCDGQWASMLNLSPRIPVKNFQPTIPIESNDTTH</sequence>
<dbReference type="Proteomes" id="UP001056778">
    <property type="component" value="Chromosome 3"/>
</dbReference>
<evidence type="ECO:0000313" key="1">
    <source>
        <dbReference type="EMBL" id="KAI4465434.1"/>
    </source>
</evidence>
<gene>
    <name evidence="1" type="ORF">MML48_3g00007671</name>
</gene>
<proteinExistence type="predicted"/>
<comment type="caution">
    <text evidence="1">The sequence shown here is derived from an EMBL/GenBank/DDBJ whole genome shotgun (WGS) entry which is preliminary data.</text>
</comment>
<accession>A0ACB9TF66</accession>
<evidence type="ECO:0000313" key="2">
    <source>
        <dbReference type="Proteomes" id="UP001056778"/>
    </source>
</evidence>
<protein>
    <submittedName>
        <fullName evidence="1">Synaptic adhesion-like molecule salm</fullName>
    </submittedName>
</protein>
<keyword evidence="2" id="KW-1185">Reference proteome</keyword>
<dbReference type="EMBL" id="CM043017">
    <property type="protein sequence ID" value="KAI4465434.1"/>
    <property type="molecule type" value="Genomic_DNA"/>
</dbReference>
<name>A0ACB9TF66_HOLOL</name>